<comment type="caution">
    <text evidence="5">The sequence shown here is derived from an EMBL/GenBank/DDBJ whole genome shotgun (WGS) entry which is preliminary data.</text>
</comment>
<evidence type="ECO:0000313" key="5">
    <source>
        <dbReference type="EMBL" id="PWJ39136.1"/>
    </source>
</evidence>
<dbReference type="SUPFAM" id="SSF52540">
    <property type="entry name" value="P-loop containing nucleoside triphosphate hydrolases"/>
    <property type="match status" value="1"/>
</dbReference>
<dbReference type="AlphaFoldDB" id="A0A315Z7X0"/>
<evidence type="ECO:0000313" key="6">
    <source>
        <dbReference type="Proteomes" id="UP000245535"/>
    </source>
</evidence>
<keyword evidence="3 5" id="KW-0067">ATP-binding</keyword>
<reference evidence="5 6" key="1">
    <citation type="submission" date="2018-03" db="EMBL/GenBank/DDBJ databases">
        <title>Genomic Encyclopedia of Archaeal and Bacterial Type Strains, Phase II (KMG-II): from individual species to whole genera.</title>
        <authorList>
            <person name="Goeker M."/>
        </authorList>
    </citation>
    <scope>NUCLEOTIDE SEQUENCE [LARGE SCALE GENOMIC DNA]</scope>
    <source>
        <strain evidence="5 6">DSM 28229</strain>
    </source>
</reference>
<evidence type="ECO:0000259" key="4">
    <source>
        <dbReference type="PROSITE" id="PS50893"/>
    </source>
</evidence>
<sequence length="224" mass="24938">MNIIETKALTKTFNQGKLNEVTPVKDISISIKKGECVVLKGPSGSGKTTLLTLLSCLSRPSSGGYWCMEEQVSRWTEKFLTRFRQKHIGIVFQHFNLIKGLSVEQNIYTPLLPLGLSAKELKAQASLAAEKVNISQRLQFKVDTLSGGEQQRVAIARALVGNPEILFADEPTAHLDRENSQNIMDVFTELKNQGKTIVMTTHDPLVEEHSSVDRIIEMKDGEMV</sequence>
<dbReference type="PANTHER" id="PTHR24220:SF86">
    <property type="entry name" value="ABC TRANSPORTER ABCH.1"/>
    <property type="match status" value="1"/>
</dbReference>
<dbReference type="GO" id="GO:0022857">
    <property type="term" value="F:transmembrane transporter activity"/>
    <property type="evidence" value="ECO:0007669"/>
    <property type="project" value="TreeGrafter"/>
</dbReference>
<dbReference type="SMART" id="SM00382">
    <property type="entry name" value="AAA"/>
    <property type="match status" value="1"/>
</dbReference>
<proteinExistence type="predicted"/>
<dbReference type="OrthoDB" id="66958at2"/>
<dbReference type="GO" id="GO:0005886">
    <property type="term" value="C:plasma membrane"/>
    <property type="evidence" value="ECO:0007669"/>
    <property type="project" value="TreeGrafter"/>
</dbReference>
<dbReference type="InterPro" id="IPR017911">
    <property type="entry name" value="MacB-like_ATP-bd"/>
</dbReference>
<keyword evidence="1" id="KW-0813">Transport</keyword>
<dbReference type="EMBL" id="QGDO01000006">
    <property type="protein sequence ID" value="PWJ39136.1"/>
    <property type="molecule type" value="Genomic_DNA"/>
</dbReference>
<dbReference type="InterPro" id="IPR027417">
    <property type="entry name" value="P-loop_NTPase"/>
</dbReference>
<keyword evidence="6" id="KW-1185">Reference proteome</keyword>
<dbReference type="GO" id="GO:0005524">
    <property type="term" value="F:ATP binding"/>
    <property type="evidence" value="ECO:0007669"/>
    <property type="project" value="UniProtKB-KW"/>
</dbReference>
<dbReference type="PROSITE" id="PS00211">
    <property type="entry name" value="ABC_TRANSPORTER_1"/>
    <property type="match status" value="1"/>
</dbReference>
<evidence type="ECO:0000256" key="2">
    <source>
        <dbReference type="ARBA" id="ARBA00022741"/>
    </source>
</evidence>
<evidence type="ECO:0000256" key="3">
    <source>
        <dbReference type="ARBA" id="ARBA00022840"/>
    </source>
</evidence>
<dbReference type="InterPro" id="IPR017871">
    <property type="entry name" value="ABC_transporter-like_CS"/>
</dbReference>
<accession>A0A315Z7X0</accession>
<name>A0A315Z7X0_SEDFL</name>
<dbReference type="GO" id="GO:0016887">
    <property type="term" value="F:ATP hydrolysis activity"/>
    <property type="evidence" value="ECO:0007669"/>
    <property type="project" value="InterPro"/>
</dbReference>
<evidence type="ECO:0000256" key="1">
    <source>
        <dbReference type="ARBA" id="ARBA00022448"/>
    </source>
</evidence>
<dbReference type="InterPro" id="IPR003439">
    <property type="entry name" value="ABC_transporter-like_ATP-bd"/>
</dbReference>
<keyword evidence="2" id="KW-0547">Nucleotide-binding</keyword>
<dbReference type="CDD" id="cd03255">
    <property type="entry name" value="ABC_MJ0796_LolCDE_FtsE"/>
    <property type="match status" value="1"/>
</dbReference>
<organism evidence="5 6">
    <name type="scientific">Sediminitomix flava</name>
    <dbReference type="NCBI Taxonomy" id="379075"/>
    <lineage>
        <taxon>Bacteria</taxon>
        <taxon>Pseudomonadati</taxon>
        <taxon>Bacteroidota</taxon>
        <taxon>Cytophagia</taxon>
        <taxon>Cytophagales</taxon>
        <taxon>Flammeovirgaceae</taxon>
        <taxon>Sediminitomix</taxon>
    </lineage>
</organism>
<feature type="domain" description="ABC transporter" evidence="4">
    <location>
        <begin position="4"/>
        <end position="224"/>
    </location>
</feature>
<dbReference type="Proteomes" id="UP000245535">
    <property type="component" value="Unassembled WGS sequence"/>
</dbReference>
<dbReference type="PANTHER" id="PTHR24220">
    <property type="entry name" value="IMPORT ATP-BINDING PROTEIN"/>
    <property type="match status" value="1"/>
</dbReference>
<dbReference type="Gene3D" id="3.40.50.300">
    <property type="entry name" value="P-loop containing nucleotide triphosphate hydrolases"/>
    <property type="match status" value="1"/>
</dbReference>
<dbReference type="InterPro" id="IPR003593">
    <property type="entry name" value="AAA+_ATPase"/>
</dbReference>
<gene>
    <name evidence="5" type="ORF">BC781_10637</name>
</gene>
<dbReference type="Pfam" id="PF00005">
    <property type="entry name" value="ABC_tran"/>
    <property type="match status" value="1"/>
</dbReference>
<dbReference type="RefSeq" id="WP_109620898.1">
    <property type="nucleotide sequence ID" value="NZ_QGDO01000006.1"/>
</dbReference>
<protein>
    <submittedName>
        <fullName evidence="5">Putative ABC transport system ATP-binding protein</fullName>
    </submittedName>
</protein>
<dbReference type="PROSITE" id="PS50893">
    <property type="entry name" value="ABC_TRANSPORTER_2"/>
    <property type="match status" value="1"/>
</dbReference>
<dbReference type="InterPro" id="IPR015854">
    <property type="entry name" value="ABC_transpr_LolD-like"/>
</dbReference>